<keyword evidence="2" id="KW-1185">Reference proteome</keyword>
<gene>
    <name evidence="1" type="ORF">PUN28_004589</name>
</gene>
<sequence>MIQLHTYMYIYVCILYISYAKKLSYIQLKTVRKYPLNKLNLYILRVFRRIKTFLSVNQINTTSARNDRAPFVACNLLLQLYNLRLESNNNKKFSFFFFSPQKLYKLSIAEIVNKE</sequence>
<dbReference type="EMBL" id="JADYXP020000004">
    <property type="protein sequence ID" value="KAL0125570.1"/>
    <property type="molecule type" value="Genomic_DNA"/>
</dbReference>
<name>A0AAW2GD89_9HYME</name>
<evidence type="ECO:0000313" key="1">
    <source>
        <dbReference type="EMBL" id="KAL0125570.1"/>
    </source>
</evidence>
<dbReference type="AlphaFoldDB" id="A0AAW2GD89"/>
<protein>
    <submittedName>
        <fullName evidence="1">Uncharacterized protein</fullName>
    </submittedName>
</protein>
<organism evidence="1 2">
    <name type="scientific">Cardiocondyla obscurior</name>
    <dbReference type="NCBI Taxonomy" id="286306"/>
    <lineage>
        <taxon>Eukaryota</taxon>
        <taxon>Metazoa</taxon>
        <taxon>Ecdysozoa</taxon>
        <taxon>Arthropoda</taxon>
        <taxon>Hexapoda</taxon>
        <taxon>Insecta</taxon>
        <taxon>Pterygota</taxon>
        <taxon>Neoptera</taxon>
        <taxon>Endopterygota</taxon>
        <taxon>Hymenoptera</taxon>
        <taxon>Apocrita</taxon>
        <taxon>Aculeata</taxon>
        <taxon>Formicoidea</taxon>
        <taxon>Formicidae</taxon>
        <taxon>Myrmicinae</taxon>
        <taxon>Cardiocondyla</taxon>
    </lineage>
</organism>
<dbReference type="Proteomes" id="UP001430953">
    <property type="component" value="Unassembled WGS sequence"/>
</dbReference>
<reference evidence="1 2" key="1">
    <citation type="submission" date="2023-03" db="EMBL/GenBank/DDBJ databases">
        <title>High recombination rates correlate with genetic variation in Cardiocondyla obscurior ants.</title>
        <authorList>
            <person name="Errbii M."/>
        </authorList>
    </citation>
    <scope>NUCLEOTIDE SEQUENCE [LARGE SCALE GENOMIC DNA]</scope>
    <source>
        <strain evidence="1">Alpha-2009</strain>
        <tissue evidence="1">Whole body</tissue>
    </source>
</reference>
<accession>A0AAW2GD89</accession>
<comment type="caution">
    <text evidence="1">The sequence shown here is derived from an EMBL/GenBank/DDBJ whole genome shotgun (WGS) entry which is preliminary data.</text>
</comment>
<proteinExistence type="predicted"/>
<evidence type="ECO:0000313" key="2">
    <source>
        <dbReference type="Proteomes" id="UP001430953"/>
    </source>
</evidence>